<accession>A0ACC2TNG8</accession>
<evidence type="ECO:0000313" key="2">
    <source>
        <dbReference type="Proteomes" id="UP001165960"/>
    </source>
</evidence>
<proteinExistence type="predicted"/>
<dbReference type="Proteomes" id="UP001165960">
    <property type="component" value="Unassembled WGS sequence"/>
</dbReference>
<sequence>MLRKPWESDELSEDWVDEDSLNAPEKVSSSDSSQEVRRTVRQGYGTVKISAAGPKLTLNKTATRTLQSGGTLIINNDSITAASSVSSQGTVKAANHLQWKKRTKDLFTPLQLETMFNAPGAAGSGYPSIKGAPLRRISGRRTVRFKSKPSSQVNSLAPQSSAAIKDNEVKVEDMTPLKRTRSESSGRSNSIRLSHSLLFQIDYDAKTRNCLSAIASKIEGNQDNKHEFSDTEEEHASPANSANQTSLKGSLRKMSSAPSLNLTQPSPQLPRPSSYRMLTPYPPTWQWLQAQVEADYIPPETEAERLIASDGSVEADETDVLDHEWLRQVSIEPANQSYLSNIDFVDDISASQELADFVPKASSTLNSAPSSENTRLVVRHDSESSDSIPSNSLLSTVPTNLWQELFEPERREGGRGHLGPDRAADHLKRHGVLPNQVMSGELILIKPSQVGQVPKQVNNMRFNSLQMKWEPIHVPEEEDPFVGVKTLAISPQELTQQLANLNTPAKDVSPSTSHSTPKSGAFPPNQLRLFQQTPQQSPRSTPHVTPHATPRATPRGTPQQTPHSSLSKASNAFRAALSPKNNALLTRSKLPLTTTQSLTQKHSTPTTPIRLFPSSPRLTTVPTSPKGPPRLQLVTPLHRRSTTRPSMVGLFLLSPPLLVPFSTPLTSQLRRIQTTISTLPTALPLQAPLPDLSPAPPHSAPPELPRIDPALTAKGVFPTPT</sequence>
<name>A0ACC2TNG8_9FUNG</name>
<evidence type="ECO:0000313" key="1">
    <source>
        <dbReference type="EMBL" id="KAJ9076083.1"/>
    </source>
</evidence>
<reference evidence="1" key="1">
    <citation type="submission" date="2022-04" db="EMBL/GenBank/DDBJ databases">
        <title>Genome of the entomopathogenic fungus Entomophthora muscae.</title>
        <authorList>
            <person name="Elya C."/>
            <person name="Lovett B.R."/>
            <person name="Lee E."/>
            <person name="Macias A.M."/>
            <person name="Hajek A.E."/>
            <person name="De Bivort B.L."/>
            <person name="Kasson M.T."/>
            <person name="De Fine Licht H.H."/>
            <person name="Stajich J.E."/>
        </authorList>
    </citation>
    <scope>NUCLEOTIDE SEQUENCE</scope>
    <source>
        <strain evidence="1">Berkeley</strain>
    </source>
</reference>
<protein>
    <submittedName>
        <fullName evidence="1">Uncharacterized protein</fullName>
    </submittedName>
</protein>
<gene>
    <name evidence="1" type="ORF">DSO57_1029596</name>
</gene>
<organism evidence="1 2">
    <name type="scientific">Entomophthora muscae</name>
    <dbReference type="NCBI Taxonomy" id="34485"/>
    <lineage>
        <taxon>Eukaryota</taxon>
        <taxon>Fungi</taxon>
        <taxon>Fungi incertae sedis</taxon>
        <taxon>Zoopagomycota</taxon>
        <taxon>Entomophthoromycotina</taxon>
        <taxon>Entomophthoromycetes</taxon>
        <taxon>Entomophthorales</taxon>
        <taxon>Entomophthoraceae</taxon>
        <taxon>Entomophthora</taxon>
    </lineage>
</organism>
<keyword evidence="2" id="KW-1185">Reference proteome</keyword>
<dbReference type="EMBL" id="QTSX02002326">
    <property type="protein sequence ID" value="KAJ9076083.1"/>
    <property type="molecule type" value="Genomic_DNA"/>
</dbReference>
<comment type="caution">
    <text evidence="1">The sequence shown here is derived from an EMBL/GenBank/DDBJ whole genome shotgun (WGS) entry which is preliminary data.</text>
</comment>